<feature type="compositionally biased region" description="Basic and acidic residues" evidence="12">
    <location>
        <begin position="142"/>
        <end position="152"/>
    </location>
</feature>
<dbReference type="GO" id="GO:0008270">
    <property type="term" value="F:zinc ion binding"/>
    <property type="evidence" value="ECO:0007669"/>
    <property type="project" value="UniProtKB-KW"/>
</dbReference>
<evidence type="ECO:0000256" key="6">
    <source>
        <dbReference type="ARBA" id="ARBA00022833"/>
    </source>
</evidence>
<keyword evidence="3" id="KW-0479">Metal-binding</keyword>
<evidence type="ECO:0000259" key="13">
    <source>
        <dbReference type="PROSITE" id="PS50097"/>
    </source>
</evidence>
<feature type="domain" description="C2H2-type" evidence="14">
    <location>
        <begin position="291"/>
        <end position="318"/>
    </location>
</feature>
<accession>G3PZA8</accession>
<evidence type="ECO:0000256" key="3">
    <source>
        <dbReference type="ARBA" id="ARBA00022723"/>
    </source>
</evidence>
<organism evidence="15 16">
    <name type="scientific">Gasterosteus aculeatus aculeatus</name>
    <name type="common">three-spined stickleback</name>
    <dbReference type="NCBI Taxonomy" id="481459"/>
    <lineage>
        <taxon>Eukaryota</taxon>
        <taxon>Metazoa</taxon>
        <taxon>Chordata</taxon>
        <taxon>Craniata</taxon>
        <taxon>Vertebrata</taxon>
        <taxon>Euteleostomi</taxon>
        <taxon>Actinopterygii</taxon>
        <taxon>Neopterygii</taxon>
        <taxon>Teleostei</taxon>
        <taxon>Neoteleostei</taxon>
        <taxon>Acanthomorphata</taxon>
        <taxon>Eupercaria</taxon>
        <taxon>Perciformes</taxon>
        <taxon>Cottioidei</taxon>
        <taxon>Gasterosteales</taxon>
        <taxon>Gasterosteidae</taxon>
        <taxon>Gasterosteus</taxon>
    </lineage>
</organism>
<dbReference type="InParanoid" id="G3PZA8"/>
<keyword evidence="10" id="KW-0539">Nucleus</keyword>
<dbReference type="STRING" id="69293.ENSGACP00000022948"/>
<dbReference type="GeneTree" id="ENSGT00940000157920"/>
<protein>
    <recommendedName>
        <fullName evidence="17">Zinc finger and BTB domain containing 6</fullName>
    </recommendedName>
</protein>
<dbReference type="PANTHER" id="PTHR46105">
    <property type="entry name" value="AGAP004733-PA"/>
    <property type="match status" value="1"/>
</dbReference>
<feature type="domain" description="C2H2-type" evidence="14">
    <location>
        <begin position="263"/>
        <end position="290"/>
    </location>
</feature>
<evidence type="ECO:0000256" key="12">
    <source>
        <dbReference type="SAM" id="MobiDB-lite"/>
    </source>
</evidence>
<evidence type="ECO:0000256" key="9">
    <source>
        <dbReference type="ARBA" id="ARBA00023163"/>
    </source>
</evidence>
<dbReference type="Gene3D" id="3.30.160.60">
    <property type="entry name" value="Classic Zinc Finger"/>
    <property type="match status" value="2"/>
</dbReference>
<feature type="domain" description="C2H2-type" evidence="14">
    <location>
        <begin position="238"/>
        <end position="260"/>
    </location>
</feature>
<dbReference type="InterPro" id="IPR000210">
    <property type="entry name" value="BTB/POZ_dom"/>
</dbReference>
<dbReference type="GO" id="GO:0000978">
    <property type="term" value="F:RNA polymerase II cis-regulatory region sequence-specific DNA binding"/>
    <property type="evidence" value="ECO:0007669"/>
    <property type="project" value="TreeGrafter"/>
</dbReference>
<evidence type="ECO:0008006" key="17">
    <source>
        <dbReference type="Google" id="ProtNLM"/>
    </source>
</evidence>
<dbReference type="PROSITE" id="PS50097">
    <property type="entry name" value="BTB"/>
    <property type="match status" value="1"/>
</dbReference>
<dbReference type="FunFam" id="3.30.160.60:FF:002343">
    <property type="entry name" value="Zinc finger protein 33A"/>
    <property type="match status" value="1"/>
</dbReference>
<evidence type="ECO:0000256" key="8">
    <source>
        <dbReference type="ARBA" id="ARBA00023125"/>
    </source>
</evidence>
<comment type="function">
    <text evidence="1">May be involved in transcriptional regulation.</text>
</comment>
<dbReference type="PROSITE" id="PS50157">
    <property type="entry name" value="ZINC_FINGER_C2H2_2"/>
    <property type="match status" value="4"/>
</dbReference>
<keyword evidence="4" id="KW-0677">Repeat</keyword>
<dbReference type="InterPro" id="IPR050457">
    <property type="entry name" value="ZnFinger_BTB_dom_contain"/>
</dbReference>
<dbReference type="SUPFAM" id="SSF57667">
    <property type="entry name" value="beta-beta-alpha zinc fingers"/>
    <property type="match status" value="2"/>
</dbReference>
<dbReference type="AlphaFoldDB" id="G3PZA8"/>
<evidence type="ECO:0000256" key="5">
    <source>
        <dbReference type="ARBA" id="ARBA00022771"/>
    </source>
</evidence>
<dbReference type="SMART" id="SM00355">
    <property type="entry name" value="ZnF_C2H2"/>
    <property type="match status" value="4"/>
</dbReference>
<dbReference type="PROSITE" id="PS00028">
    <property type="entry name" value="ZINC_FINGER_C2H2_1"/>
    <property type="match status" value="3"/>
</dbReference>
<dbReference type="Gene3D" id="3.30.710.10">
    <property type="entry name" value="Potassium Channel Kv1.1, Chain A"/>
    <property type="match status" value="1"/>
</dbReference>
<evidence type="ECO:0000313" key="16">
    <source>
        <dbReference type="Proteomes" id="UP000007635"/>
    </source>
</evidence>
<reference evidence="15 16" key="1">
    <citation type="journal article" date="2021" name="G3 (Bethesda)">
        <title>Improved contiguity of the threespine stickleback genome using long-read sequencing.</title>
        <authorList>
            <person name="Nath S."/>
            <person name="Shaw D.E."/>
            <person name="White M.A."/>
        </authorList>
    </citation>
    <scope>NUCLEOTIDE SEQUENCE [LARGE SCALE GENOMIC DNA]</scope>
    <source>
        <strain evidence="15 16">Lake Benthic</strain>
    </source>
</reference>
<evidence type="ECO:0000313" key="15">
    <source>
        <dbReference type="Ensembl" id="ENSGACP00000022948.2"/>
    </source>
</evidence>
<feature type="region of interest" description="Disordered" evidence="12">
    <location>
        <begin position="142"/>
        <end position="168"/>
    </location>
</feature>
<reference evidence="15" key="2">
    <citation type="submission" date="2025-08" db="UniProtKB">
        <authorList>
            <consortium name="Ensembl"/>
        </authorList>
    </citation>
    <scope>IDENTIFICATION</scope>
</reference>
<reference evidence="15" key="3">
    <citation type="submission" date="2025-09" db="UniProtKB">
        <authorList>
            <consortium name="Ensembl"/>
        </authorList>
    </citation>
    <scope>IDENTIFICATION</scope>
</reference>
<dbReference type="Pfam" id="PF00651">
    <property type="entry name" value="BTB"/>
    <property type="match status" value="1"/>
</dbReference>
<keyword evidence="9" id="KW-0804">Transcription</keyword>
<feature type="domain" description="BTB" evidence="13">
    <location>
        <begin position="33"/>
        <end position="106"/>
    </location>
</feature>
<keyword evidence="5 11" id="KW-0863">Zinc-finger</keyword>
<dbReference type="InterPro" id="IPR011333">
    <property type="entry name" value="SKP1/BTB/POZ_sf"/>
</dbReference>
<dbReference type="SMART" id="SM00225">
    <property type="entry name" value="BTB"/>
    <property type="match status" value="1"/>
</dbReference>
<name>G3PZA8_GASAC</name>
<dbReference type="GO" id="GO:0005634">
    <property type="term" value="C:nucleus"/>
    <property type="evidence" value="ECO:0007669"/>
    <property type="project" value="UniProtKB-SubCell"/>
</dbReference>
<dbReference type="OMA" id="CPLCHET"/>
<dbReference type="Pfam" id="PF00096">
    <property type="entry name" value="zf-C2H2"/>
    <property type="match status" value="2"/>
</dbReference>
<feature type="domain" description="C2H2-type" evidence="14">
    <location>
        <begin position="319"/>
        <end position="342"/>
    </location>
</feature>
<feature type="compositionally biased region" description="Polar residues" evidence="12">
    <location>
        <begin position="153"/>
        <end position="165"/>
    </location>
</feature>
<keyword evidence="7" id="KW-0805">Transcription regulation</keyword>
<evidence type="ECO:0000256" key="1">
    <source>
        <dbReference type="ARBA" id="ARBA00003767"/>
    </source>
</evidence>
<evidence type="ECO:0000259" key="14">
    <source>
        <dbReference type="PROSITE" id="PS50157"/>
    </source>
</evidence>
<comment type="subcellular location">
    <subcellularLocation>
        <location evidence="2">Nucleus</location>
    </subcellularLocation>
</comment>
<evidence type="ECO:0000256" key="11">
    <source>
        <dbReference type="PROSITE-ProRule" id="PRU00042"/>
    </source>
</evidence>
<dbReference type="eggNOG" id="KOG1721">
    <property type="taxonomic scope" value="Eukaryota"/>
</dbReference>
<evidence type="ECO:0000256" key="2">
    <source>
        <dbReference type="ARBA" id="ARBA00004123"/>
    </source>
</evidence>
<dbReference type="Proteomes" id="UP000007635">
    <property type="component" value="Chromosome XIV"/>
</dbReference>
<dbReference type="SUPFAM" id="SSF54695">
    <property type="entry name" value="POZ domain"/>
    <property type="match status" value="1"/>
</dbReference>
<dbReference type="Ensembl" id="ENSGACT00000022991.2">
    <property type="protein sequence ID" value="ENSGACP00000022948.2"/>
    <property type="gene ID" value="ENSGACG00000017368.2"/>
</dbReference>
<evidence type="ECO:0000256" key="7">
    <source>
        <dbReference type="ARBA" id="ARBA00023015"/>
    </source>
</evidence>
<sequence>MSSSRDTLRFRFPAHGDSILSKINTLRQEQRFCDVTLLLGDPRDASGQPLHFHAHRAVLAVSSDFLRDQFLLHGGRAKLCVGVVCCAEVGKRLLLSCYTGLLEVDLVSYLTAASALQMSQVVERCSQAISQYLGPTLALKPAERHSEEKDNQQPDSDQPGTSSGNQEEKDALLASISVQEASTVEEVKSMSRRSWRHEACEHKPATLSSSAENLPKSFCLSGDELEGRSDSTSSQRPYLCRRCDRVFQHLESYLGHLKPHRQYLCLVCGKGFSQRINLVRHIRAHTGVKPFRCPLCHKTFSQKATLQDHFNLHTGDQSHKCRYCGVLFQHKVGLRRHLKDIHGSGPQNND</sequence>
<keyword evidence="8" id="KW-0238">DNA-binding</keyword>
<evidence type="ECO:0000256" key="10">
    <source>
        <dbReference type="ARBA" id="ARBA00023242"/>
    </source>
</evidence>
<keyword evidence="6" id="KW-0862">Zinc</keyword>
<dbReference type="GO" id="GO:0000981">
    <property type="term" value="F:DNA-binding transcription factor activity, RNA polymerase II-specific"/>
    <property type="evidence" value="ECO:0007669"/>
    <property type="project" value="TreeGrafter"/>
</dbReference>
<evidence type="ECO:0000256" key="4">
    <source>
        <dbReference type="ARBA" id="ARBA00022737"/>
    </source>
</evidence>
<keyword evidence="16" id="KW-1185">Reference proteome</keyword>
<dbReference type="InterPro" id="IPR036236">
    <property type="entry name" value="Znf_C2H2_sf"/>
</dbReference>
<dbReference type="InterPro" id="IPR013087">
    <property type="entry name" value="Znf_C2H2_type"/>
</dbReference>
<dbReference type="PANTHER" id="PTHR46105:SF29">
    <property type="entry name" value="ZINC FINGER AND BTB DOMAIN CONTAINING 12"/>
    <property type="match status" value="1"/>
</dbReference>
<dbReference type="FunFam" id="3.30.160.60:FF:001840">
    <property type="entry name" value="Paternally-expressed gene 3 protein"/>
    <property type="match status" value="1"/>
</dbReference>
<proteinExistence type="predicted"/>